<feature type="compositionally biased region" description="Gly residues" evidence="1">
    <location>
        <begin position="342"/>
        <end position="351"/>
    </location>
</feature>
<feature type="compositionally biased region" description="Polar residues" evidence="1">
    <location>
        <begin position="261"/>
        <end position="270"/>
    </location>
</feature>
<feature type="compositionally biased region" description="Polar residues" evidence="1">
    <location>
        <begin position="203"/>
        <end position="220"/>
    </location>
</feature>
<feature type="region of interest" description="Disordered" evidence="1">
    <location>
        <begin position="127"/>
        <end position="468"/>
    </location>
</feature>
<keyword evidence="3" id="KW-1185">Reference proteome</keyword>
<name>A0ABR0E8C8_ZASCE</name>
<organism evidence="2 3">
    <name type="scientific">Zasmidium cellare</name>
    <name type="common">Wine cellar mold</name>
    <name type="synonym">Racodium cellare</name>
    <dbReference type="NCBI Taxonomy" id="395010"/>
    <lineage>
        <taxon>Eukaryota</taxon>
        <taxon>Fungi</taxon>
        <taxon>Dikarya</taxon>
        <taxon>Ascomycota</taxon>
        <taxon>Pezizomycotina</taxon>
        <taxon>Dothideomycetes</taxon>
        <taxon>Dothideomycetidae</taxon>
        <taxon>Mycosphaerellales</taxon>
        <taxon>Mycosphaerellaceae</taxon>
        <taxon>Zasmidium</taxon>
    </lineage>
</organism>
<dbReference type="EMBL" id="JAXOVC010000009">
    <property type="protein sequence ID" value="KAK4497481.1"/>
    <property type="molecule type" value="Genomic_DNA"/>
</dbReference>
<feature type="compositionally biased region" description="Polar residues" evidence="1">
    <location>
        <begin position="437"/>
        <end position="451"/>
    </location>
</feature>
<reference evidence="2 3" key="1">
    <citation type="journal article" date="2023" name="G3 (Bethesda)">
        <title>A chromosome-level genome assembly of Zasmidium syzygii isolated from banana leaves.</title>
        <authorList>
            <person name="van Westerhoven A.C."/>
            <person name="Mehrabi R."/>
            <person name="Talebi R."/>
            <person name="Steentjes M.B.F."/>
            <person name="Corcolon B."/>
            <person name="Chong P.A."/>
            <person name="Kema G.H.J."/>
            <person name="Seidl M.F."/>
        </authorList>
    </citation>
    <scope>NUCLEOTIDE SEQUENCE [LARGE SCALE GENOMIC DNA]</scope>
    <source>
        <strain evidence="2 3">P124</strain>
    </source>
</reference>
<sequence>MAYRNTRWSNAYVKAGQDNSRTDTYGVTAEEIRLDLTHINHDGNRPLWPLSSYAPGKNAPRQLIEGPLEISPEEMRVQCYLARANGKGDDYINQENQLINQSQQQAQTILNDLEAAKNYVIDGVNHHPNRHDMEIKPTQNFPWVNKPSLPQQSQSQASPFGQPSAFGGGNTNTPTGFGQPSSLGASKPGFGAPSNMGSGSGFGQSSTLGSGTAFGQTSQMGGSGGFGQASKLGGGGTAFGQASTPASNTPFGGAQKPTAFGQAQSSTPAFGQSGFGSGAKPGFGAPTQPTAFGQPAQAPTPFGQPAQQSQALTPFGQAAQATPPTQPTAFGQPSQPSQPSAFGGGQTGGTAFGQPSAFGAAKPSPFAVAAQQQSQPQTGGTAFGQPSSFGSSKPNPFGAAQPANSTPFAASNKPPGASPFATAAQNSASATGFGAPSQPTGGFGTQPNNTTGGFGTAAPAQPGHKTIPQTWNGHRVLQEGTLTYYEIPAPNPKDRHATKKVRIWFPTGPPEAKDASYAEAASPDVYEGQLGQSLKELYEYVATNLAFKDGVMPEVPPKREWINWEF</sequence>
<dbReference type="PANTHER" id="PTHR21099">
    <property type="entry name" value="RAD201"/>
    <property type="match status" value="1"/>
</dbReference>
<comment type="caution">
    <text evidence="2">The sequence shown here is derived from an EMBL/GenBank/DDBJ whole genome shotgun (WGS) entry which is preliminary data.</text>
</comment>
<feature type="compositionally biased region" description="Low complexity" evidence="1">
    <location>
        <begin position="147"/>
        <end position="164"/>
    </location>
</feature>
<feature type="compositionally biased region" description="Low complexity" evidence="1">
    <location>
        <begin position="313"/>
        <end position="333"/>
    </location>
</feature>
<protein>
    <submittedName>
        <fullName evidence="2">Uncharacterized protein</fullName>
    </submittedName>
</protein>
<dbReference type="CDD" id="cd23954">
    <property type="entry name" value="AMO1_CTD"/>
    <property type="match status" value="1"/>
</dbReference>
<proteinExistence type="predicted"/>
<feature type="compositionally biased region" description="Gly residues" evidence="1">
    <location>
        <begin position="221"/>
        <end position="238"/>
    </location>
</feature>
<feature type="compositionally biased region" description="Polar residues" evidence="1">
    <location>
        <begin position="240"/>
        <end position="250"/>
    </location>
</feature>
<gene>
    <name evidence="2" type="ORF">PRZ48_011932</name>
</gene>
<accession>A0ABR0E8C8</accession>
<dbReference type="Proteomes" id="UP001305779">
    <property type="component" value="Unassembled WGS sequence"/>
</dbReference>
<feature type="compositionally biased region" description="Polar residues" evidence="1">
    <location>
        <begin position="370"/>
        <end position="394"/>
    </location>
</feature>
<evidence type="ECO:0000313" key="3">
    <source>
        <dbReference type="Proteomes" id="UP001305779"/>
    </source>
</evidence>
<evidence type="ECO:0000256" key="1">
    <source>
        <dbReference type="SAM" id="MobiDB-lite"/>
    </source>
</evidence>
<dbReference type="PANTHER" id="PTHR21099:SF2">
    <property type="entry name" value="SI:CH211-113E8.11"/>
    <property type="match status" value="1"/>
</dbReference>
<evidence type="ECO:0000313" key="2">
    <source>
        <dbReference type="EMBL" id="KAK4497481.1"/>
    </source>
</evidence>